<dbReference type="InterPro" id="IPR013519">
    <property type="entry name" value="Int_alpha_beta-p"/>
</dbReference>
<evidence type="ECO:0000256" key="4">
    <source>
        <dbReference type="SAM" id="MobiDB-lite"/>
    </source>
</evidence>
<protein>
    <submittedName>
        <fullName evidence="6">Uncharacterized protein</fullName>
    </submittedName>
</protein>
<feature type="transmembrane region" description="Helical" evidence="5">
    <location>
        <begin position="380"/>
        <end position="403"/>
    </location>
</feature>
<keyword evidence="7" id="KW-1185">Reference proteome</keyword>
<dbReference type="AlphaFoldDB" id="A0ABD3RT67"/>
<keyword evidence="5" id="KW-0812">Transmembrane</keyword>
<dbReference type="EMBL" id="JALLPB020000207">
    <property type="protein sequence ID" value="KAL3815286.1"/>
    <property type="molecule type" value="Genomic_DNA"/>
</dbReference>
<feature type="region of interest" description="Disordered" evidence="4">
    <location>
        <begin position="1"/>
        <end position="127"/>
    </location>
</feature>
<dbReference type="SUPFAM" id="SSF82171">
    <property type="entry name" value="DPP6 N-terminal domain-like"/>
    <property type="match status" value="1"/>
</dbReference>
<gene>
    <name evidence="6" type="ORF">ACHAXA_010097</name>
</gene>
<keyword evidence="5" id="KW-0472">Membrane</keyword>
<dbReference type="PANTHER" id="PTHR36220">
    <property type="entry name" value="UNNAMED PRODUCT"/>
    <property type="match status" value="1"/>
</dbReference>
<keyword evidence="1" id="KW-0732">Signal</keyword>
<evidence type="ECO:0000313" key="7">
    <source>
        <dbReference type="Proteomes" id="UP001530377"/>
    </source>
</evidence>
<dbReference type="SUPFAM" id="SSF69318">
    <property type="entry name" value="Integrin alpha N-terminal domain"/>
    <property type="match status" value="1"/>
</dbReference>
<proteinExistence type="predicted"/>
<dbReference type="SMART" id="SM00191">
    <property type="entry name" value="Int_alpha"/>
    <property type="match status" value="5"/>
</dbReference>
<evidence type="ECO:0000313" key="6">
    <source>
        <dbReference type="EMBL" id="KAL3815286.1"/>
    </source>
</evidence>
<keyword evidence="3" id="KW-0325">Glycoprotein</keyword>
<feature type="compositionally biased region" description="Pro residues" evidence="4">
    <location>
        <begin position="33"/>
        <end position="48"/>
    </location>
</feature>
<feature type="compositionally biased region" description="Gly residues" evidence="4">
    <location>
        <begin position="12"/>
        <end position="21"/>
    </location>
</feature>
<feature type="compositionally biased region" description="Basic and acidic residues" evidence="4">
    <location>
        <begin position="99"/>
        <end position="108"/>
    </location>
</feature>
<feature type="compositionally biased region" description="Polar residues" evidence="4">
    <location>
        <begin position="49"/>
        <end position="59"/>
    </location>
</feature>
<organism evidence="6 7">
    <name type="scientific">Cyclostephanos tholiformis</name>
    <dbReference type="NCBI Taxonomy" id="382380"/>
    <lineage>
        <taxon>Eukaryota</taxon>
        <taxon>Sar</taxon>
        <taxon>Stramenopiles</taxon>
        <taxon>Ochrophyta</taxon>
        <taxon>Bacillariophyta</taxon>
        <taxon>Coscinodiscophyceae</taxon>
        <taxon>Thalassiosirophycidae</taxon>
        <taxon>Stephanodiscales</taxon>
        <taxon>Stephanodiscaceae</taxon>
        <taxon>Cyclostephanos</taxon>
    </lineage>
</organism>
<name>A0ABD3RT67_9STRA</name>
<evidence type="ECO:0000256" key="3">
    <source>
        <dbReference type="ARBA" id="ARBA00023180"/>
    </source>
</evidence>
<dbReference type="InterPro" id="IPR013517">
    <property type="entry name" value="FG-GAP"/>
</dbReference>
<accession>A0ABD3RT67</accession>
<sequence>MSSKDDNDRGSSSGGDGGGGIIHNTSATTIGNAPPPTPRGTQPAPNPNRPSDLTPTTTHMAAPGDNHHVNVASATLIAHPIHDGDDRPPLSNSPLHLSGETHVEEPNGHEYSPPSTFVPMDDDNDEAPLPPETIAASFEDDVDKSALMDEFNGATDQEAELLRWETDDDEAPPPPEMMAAAFEKQRDEEEKREECDDDDALCPPEHIAASYEEMDIVDREVKMNTPNLIEHDRRIASVHYEAEENIRIVHEIGYLDERNIYELPVTVNNAQLLPVSSLLSEQYRNINVENGLSSVPPTTQGGYNASLAASSQGQLEIPIDTNQDLISQPRLYVDPNNQSLPLLEATLVEDKPDEPVYDAFPLSDTQHDAVPGWLQKNHKAVILGLVLVAIAAIVTVILIFVGGPTEPSIPPIMISTNSTAMPVNEVNTSPPTTAPLIWTPQGPAIIGNGNDDLLGYSVALSKNATTMVIGAYRNNSNTGNVQVFHNVDDGGNWIQLGQTIYGNGMNGFFGTSVDITADGTTIICGSPGFYSFQAYDQPGYVRVLKLVSDGDTGTNTWEKIGQDITRGVSGDGFGFSVSISDGGEAIAVGAPLNDGMNGEESGVVRIYHLDEDGMKWDQIGDGINGDAANVRLGYSVSLSANGTTVVIGAPKACVNGLCPGGVKVYRIDSAGLSWKPLGNSIYGDTESDKFGASVDVSHDGNTIAIGSPQEDVGPGYVRVFSLEGGDYISNNSYWTQISQNFTGDAKDDCFGSFVSLSDDGKTIAVGASRAKGENGVDSGHVRVYRMSEYEPEWKKVGEDIDGEKAHETSGFSVSLSGDGNTVAIGSPNYSGDNGSFCGRVEVFMAE</sequence>
<evidence type="ECO:0000256" key="1">
    <source>
        <dbReference type="ARBA" id="ARBA00022729"/>
    </source>
</evidence>
<comment type="caution">
    <text evidence="6">The sequence shown here is derived from an EMBL/GenBank/DDBJ whole genome shotgun (WGS) entry which is preliminary data.</text>
</comment>
<evidence type="ECO:0000256" key="5">
    <source>
        <dbReference type="SAM" id="Phobius"/>
    </source>
</evidence>
<keyword evidence="5" id="KW-1133">Transmembrane helix</keyword>
<dbReference type="Pfam" id="PF14312">
    <property type="entry name" value="FG-GAP_2"/>
    <property type="match status" value="1"/>
</dbReference>
<dbReference type="InterPro" id="IPR028994">
    <property type="entry name" value="Integrin_alpha_N"/>
</dbReference>
<dbReference type="Gene3D" id="2.130.10.130">
    <property type="entry name" value="Integrin alpha, N-terminal"/>
    <property type="match status" value="2"/>
</dbReference>
<dbReference type="PANTHER" id="PTHR36220:SF1">
    <property type="entry name" value="GAMMA TUBULIN COMPLEX COMPONENT C-TERMINAL DOMAIN-CONTAINING PROTEIN"/>
    <property type="match status" value="1"/>
</dbReference>
<keyword evidence="2" id="KW-0677">Repeat</keyword>
<reference evidence="6 7" key="1">
    <citation type="submission" date="2024-10" db="EMBL/GenBank/DDBJ databases">
        <title>Updated reference genomes for cyclostephanoid diatoms.</title>
        <authorList>
            <person name="Roberts W.R."/>
            <person name="Alverson A.J."/>
        </authorList>
    </citation>
    <scope>NUCLEOTIDE SEQUENCE [LARGE SCALE GENOMIC DNA]</scope>
    <source>
        <strain evidence="6 7">AJA228-03</strain>
    </source>
</reference>
<dbReference type="Proteomes" id="UP001530377">
    <property type="component" value="Unassembled WGS sequence"/>
</dbReference>
<evidence type="ECO:0000256" key="2">
    <source>
        <dbReference type="ARBA" id="ARBA00022737"/>
    </source>
</evidence>